<proteinExistence type="predicted"/>
<organism evidence="1 2">
    <name type="scientific">Fimbriimonas ginsengisoli Gsoil 348</name>
    <dbReference type="NCBI Taxonomy" id="661478"/>
    <lineage>
        <taxon>Bacteria</taxon>
        <taxon>Bacillati</taxon>
        <taxon>Armatimonadota</taxon>
        <taxon>Fimbriimonadia</taxon>
        <taxon>Fimbriimonadales</taxon>
        <taxon>Fimbriimonadaceae</taxon>
        <taxon>Fimbriimonas</taxon>
    </lineage>
</organism>
<sequence length="431" mass="47465">MFFLGALGAAPTDILKSSLAAHSALGRFRAHVTLTATFEGHVHNTDYVLAVDGKAVLLRVRQPKSLGVDRSDRTFFFGPSRMVAYDAYANERLTRPLSPTAPRVARMLTALGQMDDMMRNLLEPKDLATFYDGLKNVRGWSLRKESRRTVLSRQAKIAGGYARSVLVFDPGIPLLRRMDVSSPGSAVHWTFDYSRGGPVSYSPPRSAKSVDTFTVAPEPPRYANAAAKRTTEAMMRAYRTLSRGIVEVEGDDGRVRVSLSGRKVREDQERLSYAYDGKVLTISDPRTNSFYRGAVGRVAVPEVVAAIRGRVDPLVRQIFQHRVPFSDVVGPLASIAIAGQVQSQGVSCDILRITDPRSRVSIFVRRDNHLAASVSTDVLDRNRRTLVTTTRNFGYSRLGVSPPASLFVLSPARGQRLKPLPKLVTPKIKVG</sequence>
<protein>
    <submittedName>
        <fullName evidence="1">Uncharacterized protein</fullName>
    </submittedName>
</protein>
<dbReference type="HOGENOM" id="CLU_635770_0_0_0"/>
<evidence type="ECO:0000313" key="2">
    <source>
        <dbReference type="Proteomes" id="UP000027982"/>
    </source>
</evidence>
<dbReference type="AlphaFoldDB" id="A0A068NLJ3"/>
<keyword evidence="2" id="KW-1185">Reference proteome</keyword>
<gene>
    <name evidence="1" type="ORF">OP10G_0242</name>
</gene>
<reference evidence="1 2" key="1">
    <citation type="journal article" date="2014" name="PLoS ONE">
        <title>The first complete genome sequence of the class fimbriimonadia in the phylum armatimonadetes.</title>
        <authorList>
            <person name="Hu Z.Y."/>
            <person name="Wang Y.Z."/>
            <person name="Im W.T."/>
            <person name="Wang S.Y."/>
            <person name="Zhao G.P."/>
            <person name="Zheng H.J."/>
            <person name="Quan Z.X."/>
        </authorList>
    </citation>
    <scope>NUCLEOTIDE SEQUENCE [LARGE SCALE GENOMIC DNA]</scope>
    <source>
        <strain evidence="1">Gsoil 348</strain>
    </source>
</reference>
<dbReference type="EMBL" id="CP007139">
    <property type="protein sequence ID" value="AIE83610.1"/>
    <property type="molecule type" value="Genomic_DNA"/>
</dbReference>
<evidence type="ECO:0000313" key="1">
    <source>
        <dbReference type="EMBL" id="AIE83610.1"/>
    </source>
</evidence>
<dbReference type="Proteomes" id="UP000027982">
    <property type="component" value="Chromosome"/>
</dbReference>
<dbReference type="KEGG" id="fgi:OP10G_0242"/>
<name>A0A068NLJ3_FIMGI</name>
<dbReference type="RefSeq" id="WP_025227722.1">
    <property type="nucleotide sequence ID" value="NZ_CP007139.1"/>
</dbReference>
<accession>A0A068NLJ3</accession>